<evidence type="ECO:0000256" key="1">
    <source>
        <dbReference type="SAM" id="MobiDB-lite"/>
    </source>
</evidence>
<sequence length="563" mass="64911">MDIDTQIIPFDVRENLKEWKDVFPLKLLTKNTKPFIFPVFFELAIDVMEHNQLKEINTSLLSGIYDTIDASQNKRFRGLKIWQRDIFISCLTMAIKYKRFIPLIKRLPFRAGMEEGRHVFQTLRKACQTGSYPLVLYWIYIIFLNVKIEDPRYQNLILQDVLVAYFKPDSDKQLKLICQLLEMAYGLDIVRNQIIVAARQDNLKMIKSICSQQGNYISRSSIYDSCGREHTNLATYTNFFNNRGDLAGYVLYQGVCLAACQAGSISVIKHFIPTIPDIWKDNKLYSHSVAGAGKMPALEYFLQRKFMIVQMIYGAITTANIRCFGFLFLVVAKEPSKLSGLVRTFGKLIADSFLDNINLNYYIILRYLTITKLNLHMAVSSELKAAAILHDTQLIEYIKFRTQEINRMNILSRGDGAFSYNRQLPREIKSNPNDFVELEKKIGFCCDPSWVDQFDSVNTIRRAAFEMLLESVHYTKLGITRLIQARENGLPLIDLKWALGRSIEMKNIEIEKAIREELNPSPLKSTKSTHPRKRSINSIKAEGKKTTPNGQPKKKKIKLPQNH</sequence>
<feature type="region of interest" description="Disordered" evidence="1">
    <location>
        <begin position="519"/>
        <end position="563"/>
    </location>
</feature>
<name>A0A481Z575_9VIRU</name>
<gene>
    <name evidence="2" type="ORF">LCPAC201_03190</name>
</gene>
<feature type="compositionally biased region" description="Basic residues" evidence="1">
    <location>
        <begin position="552"/>
        <end position="563"/>
    </location>
</feature>
<dbReference type="EMBL" id="MK500507">
    <property type="protein sequence ID" value="QBK91018.1"/>
    <property type="molecule type" value="Genomic_DNA"/>
</dbReference>
<organism evidence="2">
    <name type="scientific">Pithovirus LCPAC201</name>
    <dbReference type="NCBI Taxonomy" id="2506591"/>
    <lineage>
        <taxon>Viruses</taxon>
        <taxon>Pithoviruses</taxon>
    </lineage>
</organism>
<accession>A0A481Z575</accession>
<proteinExistence type="predicted"/>
<reference evidence="2" key="1">
    <citation type="journal article" date="2019" name="MBio">
        <title>Virus Genomes from Deep Sea Sediments Expand the Ocean Megavirome and Support Independent Origins of Viral Gigantism.</title>
        <authorList>
            <person name="Backstrom D."/>
            <person name="Yutin N."/>
            <person name="Jorgensen S.L."/>
            <person name="Dharamshi J."/>
            <person name="Homa F."/>
            <person name="Zaremba-Niedwiedzka K."/>
            <person name="Spang A."/>
            <person name="Wolf Y.I."/>
            <person name="Koonin E.V."/>
            <person name="Ettema T.J."/>
        </authorList>
    </citation>
    <scope>NUCLEOTIDE SEQUENCE</scope>
</reference>
<protein>
    <submittedName>
        <fullName evidence="2">Uncharacterized protein</fullName>
    </submittedName>
</protein>
<evidence type="ECO:0000313" key="2">
    <source>
        <dbReference type="EMBL" id="QBK91018.1"/>
    </source>
</evidence>